<dbReference type="EMBL" id="JASNJE010000031">
    <property type="protein sequence ID" value="MDK3075145.1"/>
    <property type="molecule type" value="Genomic_DNA"/>
</dbReference>
<organism evidence="1 2">
    <name type="scientific">Sedimentitalea xiamensis</name>
    <dbReference type="NCBI Taxonomy" id="3050037"/>
    <lineage>
        <taxon>Bacteria</taxon>
        <taxon>Pseudomonadati</taxon>
        <taxon>Pseudomonadota</taxon>
        <taxon>Alphaproteobacteria</taxon>
        <taxon>Rhodobacterales</taxon>
        <taxon>Paracoccaceae</taxon>
        <taxon>Sedimentitalea</taxon>
    </lineage>
</organism>
<evidence type="ECO:0000313" key="1">
    <source>
        <dbReference type="EMBL" id="MDK3075145.1"/>
    </source>
</evidence>
<name>A0ABT7FJ32_9RHOB</name>
<reference evidence="1 2" key="1">
    <citation type="submission" date="2023-05" db="EMBL/GenBank/DDBJ databases">
        <title>Sedimentitalea sp. nov. JM2-8.</title>
        <authorList>
            <person name="Huang J."/>
        </authorList>
    </citation>
    <scope>NUCLEOTIDE SEQUENCE [LARGE SCALE GENOMIC DNA]</scope>
    <source>
        <strain evidence="1 2">JM2-8</strain>
    </source>
</reference>
<evidence type="ECO:0000313" key="2">
    <source>
        <dbReference type="Proteomes" id="UP001227126"/>
    </source>
</evidence>
<keyword evidence="2" id="KW-1185">Reference proteome</keyword>
<comment type="caution">
    <text evidence="1">The sequence shown here is derived from an EMBL/GenBank/DDBJ whole genome shotgun (WGS) entry which is preliminary data.</text>
</comment>
<protein>
    <submittedName>
        <fullName evidence="1">Uncharacterized protein</fullName>
    </submittedName>
</protein>
<gene>
    <name evidence="1" type="ORF">QO034_18820</name>
</gene>
<accession>A0ABT7FJ32</accession>
<dbReference type="Proteomes" id="UP001227126">
    <property type="component" value="Unassembled WGS sequence"/>
</dbReference>
<dbReference type="RefSeq" id="WP_284487076.1">
    <property type="nucleotide sequence ID" value="NZ_JASNJE010000031.1"/>
</dbReference>
<sequence length="119" mass="13273">MGRFTNALKAEIGSYENTEWSGKLGGIDANLFAKPITSADISRISRKFPDFAQNPSPEGMVEMVILKCLDENDDKAFDVRDKNLLMNIGTNKLGEIFGALFGDQMDEYTEDDLETDIKN</sequence>
<proteinExistence type="predicted"/>